<feature type="domain" description="C3H1-type" evidence="12">
    <location>
        <begin position="483"/>
        <end position="508"/>
    </location>
</feature>
<feature type="region of interest" description="Disordered" evidence="11">
    <location>
        <begin position="179"/>
        <end position="200"/>
    </location>
</feature>
<feature type="compositionally biased region" description="Low complexity" evidence="11">
    <location>
        <begin position="883"/>
        <end position="898"/>
    </location>
</feature>
<evidence type="ECO:0000259" key="12">
    <source>
        <dbReference type="PROSITE" id="PS50103"/>
    </source>
</evidence>
<feature type="region of interest" description="Disordered" evidence="11">
    <location>
        <begin position="1"/>
        <end position="31"/>
    </location>
</feature>
<feature type="compositionally biased region" description="Low complexity" evidence="11">
    <location>
        <begin position="697"/>
        <end position="711"/>
    </location>
</feature>
<keyword evidence="5" id="KW-0255">Endonuclease</keyword>
<dbReference type="InterPro" id="IPR040546">
    <property type="entry name" value="Rege-1_UBA-like"/>
</dbReference>
<evidence type="ECO:0000256" key="1">
    <source>
        <dbReference type="ARBA" id="ARBA00001946"/>
    </source>
</evidence>
<dbReference type="GO" id="GO:0003729">
    <property type="term" value="F:mRNA binding"/>
    <property type="evidence" value="ECO:0007669"/>
    <property type="project" value="TreeGrafter"/>
</dbReference>
<keyword evidence="9" id="KW-0460">Magnesium</keyword>
<feature type="region of interest" description="Disordered" evidence="11">
    <location>
        <begin position="268"/>
        <end position="290"/>
    </location>
</feature>
<proteinExistence type="inferred from homology"/>
<evidence type="ECO:0000256" key="6">
    <source>
        <dbReference type="ARBA" id="ARBA00022771"/>
    </source>
</evidence>
<feature type="region of interest" description="Disordered" evidence="11">
    <location>
        <begin position="845"/>
        <end position="902"/>
    </location>
</feature>
<keyword evidence="8 10" id="KW-0862">Zinc</keyword>
<sequence length="944" mass="102303">MELRHSAQRSLAAPTSPYQRQPPAAGISNLPIGGGDLLMPHGHPTTVLVRRKHLPNLPSICEKLRAIFGVQLQEIQTSDEQQYQQQFATFQVLDENAGCQGAVGGTAGSTIVAGNGDLICQIQQFIDSLCTNEAEDSSYDSDCEGEDVSHEQVSRTTSDTLGQEFAEYVSVAAAHAAGGGGGATVGHHGHGTDVSPTTATPASLPEHLPGYQQRVEFALKLGYTERLVQAALQRLGPNPAQNELLAELIKLGSQPGAKCANEFASDCHGGHGHHHHHHHGPGEGSGGAGVELGGTSLAVAAAVVAAGSPASSLAGEESLRPIVIDGSNVAMSHGNKEVFSCRGIRLCVDWFKNRGHKDITVFVPKWRKESSRPDNPVKDGEILSELEKERMLVFTPSRLVGGKRMVCYDDRYILKLAADNDGVVVSNDNYRDLVQESSEFKKVVEERVLMYSFVNDRFMPPDDPLGRSGPTLDNFLRVQPRKGDPPPPCPYGKKCTYGNKCKFYHPERGSLPHKSVTERLSEYAARHLQARSGHDGLGGGSGRCAVQGKSLSVPLSNSSNETSPINDKRKALCRTRSNVPSEGSNLAYGGINLPSDLMLPHPVVRQPPPQAPPQQQLPFLAPPVAVASNRPLPWEQQQPQHHHHQQHGSMDVQQIFPKSHSIENISKEPPPPYGAGGGHHTALHHPGCYGTQWSRPQQQQQQQQQQKNQGALPGGGGGGVGGAGGPVVQQAQSPSLDQSDPNGLVVDGVNLHRKLQRQLTLNPAGCDPRIYQMQRMQQQSSQQQQPGSPQQQQQQQQQQQSSHSAGAQQLSPHRPLAPSLSGGSRPSPPTQWELHQHVTRIASAPDSVRPWGHNGPPPASSSEPHINLGWSSSPVAPANNLSQQQQQQQQQQHHQQQQQDRRRLHYHLASIFPEEQVQTVMQMYPDETNAQTICAAILAMFQKM</sequence>
<feature type="compositionally biased region" description="Polar residues" evidence="11">
    <location>
        <begin position="860"/>
        <end position="882"/>
    </location>
</feature>
<feature type="compositionally biased region" description="Polar residues" evidence="11">
    <location>
        <begin position="551"/>
        <end position="565"/>
    </location>
</feature>
<dbReference type="FunFam" id="3.40.50.11980:FF:000001">
    <property type="entry name" value="ZC3H12A isoform 1"/>
    <property type="match status" value="1"/>
</dbReference>
<name>A0AAG5D147_ANOAO</name>
<dbReference type="GO" id="GO:0008270">
    <property type="term" value="F:zinc ion binding"/>
    <property type="evidence" value="ECO:0007669"/>
    <property type="project" value="UniProtKB-KW"/>
</dbReference>
<feature type="region of interest" description="Disordered" evidence="11">
    <location>
        <begin position="774"/>
        <end position="831"/>
    </location>
</feature>
<keyword evidence="6 10" id="KW-0863">Zinc-finger</keyword>
<feature type="region of interest" description="Disordered" evidence="11">
    <location>
        <begin position="551"/>
        <end position="571"/>
    </location>
</feature>
<comment type="similarity">
    <text evidence="2">Belongs to the ZC3H12 family.</text>
</comment>
<evidence type="ECO:0000256" key="8">
    <source>
        <dbReference type="ARBA" id="ARBA00022833"/>
    </source>
</evidence>
<protein>
    <recommendedName>
        <fullName evidence="12">C3H1-type domain-containing protein</fullName>
    </recommendedName>
</protein>
<dbReference type="InterPro" id="IPR051101">
    <property type="entry name" value="ZC3H12/N4BP1_RNase_Reg"/>
</dbReference>
<feature type="compositionally biased region" description="Gly residues" evidence="11">
    <location>
        <begin position="712"/>
        <end position="725"/>
    </location>
</feature>
<feature type="compositionally biased region" description="Low complexity" evidence="11">
    <location>
        <begin position="816"/>
        <end position="825"/>
    </location>
</feature>
<evidence type="ECO:0000256" key="4">
    <source>
        <dbReference type="ARBA" id="ARBA00022723"/>
    </source>
</evidence>
<dbReference type="Pfam" id="PF18561">
    <property type="entry name" value="Regnase_1_C"/>
    <property type="match status" value="1"/>
</dbReference>
<dbReference type="AlphaFoldDB" id="A0AAG5D147"/>
<feature type="compositionally biased region" description="Basic residues" evidence="11">
    <location>
        <begin position="270"/>
        <end position="279"/>
    </location>
</feature>
<keyword evidence="4 10" id="KW-0479">Metal-binding</keyword>
<evidence type="ECO:0000256" key="2">
    <source>
        <dbReference type="ARBA" id="ARBA00010922"/>
    </source>
</evidence>
<feature type="zinc finger region" description="C3H1-type" evidence="10">
    <location>
        <begin position="483"/>
        <end position="508"/>
    </location>
</feature>
<evidence type="ECO:0000256" key="5">
    <source>
        <dbReference type="ARBA" id="ARBA00022759"/>
    </source>
</evidence>
<dbReference type="InterPro" id="IPR040757">
    <property type="entry name" value="Regnase_1/ZC3H12_C"/>
</dbReference>
<dbReference type="PANTHER" id="PTHR12876">
    <property type="entry name" value="N4BP1-RELATED"/>
    <property type="match status" value="1"/>
</dbReference>
<evidence type="ECO:0000256" key="11">
    <source>
        <dbReference type="SAM" id="MobiDB-lite"/>
    </source>
</evidence>
<dbReference type="PROSITE" id="PS50103">
    <property type="entry name" value="ZF_C3H1"/>
    <property type="match status" value="1"/>
</dbReference>
<dbReference type="Pfam" id="PF11977">
    <property type="entry name" value="RNase_Zc3h12a"/>
    <property type="match status" value="1"/>
</dbReference>
<dbReference type="InterPro" id="IPR000571">
    <property type="entry name" value="Znf_CCCH"/>
</dbReference>
<keyword evidence="3" id="KW-0540">Nuclease</keyword>
<dbReference type="GO" id="GO:0004521">
    <property type="term" value="F:RNA endonuclease activity"/>
    <property type="evidence" value="ECO:0007669"/>
    <property type="project" value="TreeGrafter"/>
</dbReference>
<accession>A0AAG5D147</accession>
<feature type="region of interest" description="Disordered" evidence="11">
    <location>
        <begin position="662"/>
        <end position="745"/>
    </location>
</feature>
<evidence type="ECO:0000256" key="7">
    <source>
        <dbReference type="ARBA" id="ARBA00022801"/>
    </source>
</evidence>
<dbReference type="CDD" id="cd18729">
    <property type="entry name" value="PIN_Zc3h12-like"/>
    <property type="match status" value="1"/>
</dbReference>
<feature type="compositionally biased region" description="Low complexity" evidence="11">
    <location>
        <begin position="774"/>
        <end position="809"/>
    </location>
</feature>
<dbReference type="Pfam" id="PF18039">
    <property type="entry name" value="UBA_6"/>
    <property type="match status" value="1"/>
</dbReference>
<dbReference type="GO" id="GO:0036464">
    <property type="term" value="C:cytoplasmic ribonucleoprotein granule"/>
    <property type="evidence" value="ECO:0007669"/>
    <property type="project" value="TreeGrafter"/>
</dbReference>
<organism evidence="13 14">
    <name type="scientific">Anopheles atroparvus</name>
    <name type="common">European mosquito</name>
    <dbReference type="NCBI Taxonomy" id="41427"/>
    <lineage>
        <taxon>Eukaryota</taxon>
        <taxon>Metazoa</taxon>
        <taxon>Ecdysozoa</taxon>
        <taxon>Arthropoda</taxon>
        <taxon>Hexapoda</taxon>
        <taxon>Insecta</taxon>
        <taxon>Pterygota</taxon>
        <taxon>Neoptera</taxon>
        <taxon>Endopterygota</taxon>
        <taxon>Diptera</taxon>
        <taxon>Nematocera</taxon>
        <taxon>Culicoidea</taxon>
        <taxon>Culicidae</taxon>
        <taxon>Anophelinae</taxon>
        <taxon>Anopheles</taxon>
    </lineage>
</organism>
<dbReference type="GO" id="GO:0016787">
    <property type="term" value="F:hydrolase activity"/>
    <property type="evidence" value="ECO:0007669"/>
    <property type="project" value="UniProtKB-KW"/>
</dbReference>
<evidence type="ECO:0000256" key="9">
    <source>
        <dbReference type="ARBA" id="ARBA00022842"/>
    </source>
</evidence>
<evidence type="ECO:0000313" key="14">
    <source>
        <dbReference type="Proteomes" id="UP000075880"/>
    </source>
</evidence>
<keyword evidence="7" id="KW-0378">Hydrolase</keyword>
<dbReference type="EnsemblMetazoa" id="ENSAATROPT004566">
    <property type="protein sequence ID" value="ENSAATROPP004378"/>
    <property type="gene ID" value="ENSAATROPG003630"/>
</dbReference>
<dbReference type="Proteomes" id="UP000075880">
    <property type="component" value="Unassembled WGS sequence"/>
</dbReference>
<evidence type="ECO:0000256" key="10">
    <source>
        <dbReference type="PROSITE-ProRule" id="PRU00723"/>
    </source>
</evidence>
<evidence type="ECO:0000256" key="3">
    <source>
        <dbReference type="ARBA" id="ARBA00022722"/>
    </source>
</evidence>
<dbReference type="GO" id="GO:0005634">
    <property type="term" value="C:nucleus"/>
    <property type="evidence" value="ECO:0007669"/>
    <property type="project" value="TreeGrafter"/>
</dbReference>
<keyword evidence="14" id="KW-1185">Reference proteome</keyword>
<dbReference type="InterPro" id="IPR021869">
    <property type="entry name" value="RNase_Zc3h12_NYN"/>
</dbReference>
<evidence type="ECO:0000313" key="13">
    <source>
        <dbReference type="EnsemblMetazoa" id="ENSAATROPP004378"/>
    </source>
</evidence>
<comment type="cofactor">
    <cofactor evidence="1">
        <name>Mg(2+)</name>
        <dbReference type="ChEBI" id="CHEBI:18420"/>
    </cofactor>
</comment>
<dbReference type="PANTHER" id="PTHR12876:SF35">
    <property type="entry name" value="LD08718P-RELATED"/>
    <property type="match status" value="1"/>
</dbReference>
<reference evidence="13" key="1">
    <citation type="submission" date="2024-04" db="UniProtKB">
        <authorList>
            <consortium name="EnsemblMetazoa"/>
        </authorList>
    </citation>
    <scope>IDENTIFICATION</scope>
    <source>
        <strain evidence="13">EBRO</strain>
    </source>
</reference>
<dbReference type="Gene3D" id="3.40.50.11980">
    <property type="match status" value="1"/>
</dbReference>